<feature type="domain" description="Kazal-like" evidence="7">
    <location>
        <begin position="349"/>
        <end position="404"/>
    </location>
</feature>
<feature type="transmembrane region" description="Helical" evidence="6">
    <location>
        <begin position="430"/>
        <end position="454"/>
    </location>
</feature>
<evidence type="ECO:0000256" key="5">
    <source>
        <dbReference type="ARBA" id="ARBA00023136"/>
    </source>
</evidence>
<feature type="transmembrane region" description="Helical" evidence="6">
    <location>
        <begin position="69"/>
        <end position="90"/>
    </location>
</feature>
<keyword evidence="3 6" id="KW-0812">Transmembrane</keyword>
<comment type="caution">
    <text evidence="8">The sequence shown here is derived from an EMBL/GenBank/DDBJ whole genome shotgun (WGS) entry which is preliminary data.</text>
</comment>
<gene>
    <name evidence="8" type="ORF">EEDITHA_LOCUS11018</name>
</gene>
<feature type="transmembrane region" description="Helical" evidence="6">
    <location>
        <begin position="461"/>
        <end position="485"/>
    </location>
</feature>
<reference evidence="8" key="1">
    <citation type="submission" date="2022-03" db="EMBL/GenBank/DDBJ databases">
        <authorList>
            <person name="Tunstrom K."/>
        </authorList>
    </citation>
    <scope>NUCLEOTIDE SEQUENCE</scope>
</reference>
<evidence type="ECO:0000256" key="4">
    <source>
        <dbReference type="ARBA" id="ARBA00022989"/>
    </source>
</evidence>
<evidence type="ECO:0000256" key="3">
    <source>
        <dbReference type="ARBA" id="ARBA00022692"/>
    </source>
</evidence>
<dbReference type="GO" id="GO:0055085">
    <property type="term" value="P:transmembrane transport"/>
    <property type="evidence" value="ECO:0007669"/>
    <property type="project" value="InterPro"/>
</dbReference>
<evidence type="ECO:0000256" key="1">
    <source>
        <dbReference type="ARBA" id="ARBA00004651"/>
    </source>
</evidence>
<protein>
    <recommendedName>
        <fullName evidence="7">Kazal-like domain-containing protein</fullName>
    </recommendedName>
</protein>
<sequence>MELQRMLSQTRRVRNRILSWVNGTKFDPTKLRGVLLGLLVNIAIGEVCCYRLVQQDIRAGELPSFTADLMIVIFAVFEAVVAPLVSWWGFTKRRKLLIGYATAVVVCCFTWFLMPAKFEREESELCNPANSKNDIGFIGTSARTVYRLLIITYSCILFVLARVVFLSHGIAYSDEYAPDRTSMHFGVLLISRIFPLVLGYKVLTSVVESNMVFQILMLAIGSFVSLVQMPLAIPNKAPIVNGVQMEALPITDRGLCTSIGRVLNNPIAMTQMFAMGLVSASLWGYGYYELDIVKYAGAVFSAPILMEFCKLKAIKQAAITSVLMFVFYILITVIPSCDTGIVSGLGKSYYGHLECSLACNCKPQWEEFKPICAVDTMVSYVSPCQAGCRESREINGIQVYTNCTCAAAGRVLERACGDASCRSEQLLHGFMYNILVTFAILVFQVQGVLLLKVVDVRDKSVVMGVASSFIAIMTFVVGHLIFYTIQVNTCRWFEGNKCHLQSEAFPYLVGATCAFLVLTSIITTVTSWHFFKMSNKDKNEDNVTRL</sequence>
<dbReference type="PANTHER" id="PTHR11388:SF100">
    <property type="entry name" value="SOLUTE CARRIER ORGANIC ANION TRANSPORTER FAMILY MEMBER 4A1"/>
    <property type="match status" value="1"/>
</dbReference>
<dbReference type="InterPro" id="IPR004156">
    <property type="entry name" value="OATP"/>
</dbReference>
<accession>A0AAU9UC35</accession>
<feature type="transmembrane region" description="Helical" evidence="6">
    <location>
        <begin position="212"/>
        <end position="233"/>
    </location>
</feature>
<keyword evidence="2" id="KW-1003">Cell membrane</keyword>
<evidence type="ECO:0000259" key="7">
    <source>
        <dbReference type="PROSITE" id="PS51465"/>
    </source>
</evidence>
<feature type="transmembrane region" description="Helical" evidence="6">
    <location>
        <begin position="267"/>
        <end position="286"/>
    </location>
</feature>
<organism evidence="8 9">
    <name type="scientific">Euphydryas editha</name>
    <name type="common">Edith's checkerspot</name>
    <dbReference type="NCBI Taxonomy" id="104508"/>
    <lineage>
        <taxon>Eukaryota</taxon>
        <taxon>Metazoa</taxon>
        <taxon>Ecdysozoa</taxon>
        <taxon>Arthropoda</taxon>
        <taxon>Hexapoda</taxon>
        <taxon>Insecta</taxon>
        <taxon>Pterygota</taxon>
        <taxon>Neoptera</taxon>
        <taxon>Endopterygota</taxon>
        <taxon>Lepidoptera</taxon>
        <taxon>Glossata</taxon>
        <taxon>Ditrysia</taxon>
        <taxon>Papilionoidea</taxon>
        <taxon>Nymphalidae</taxon>
        <taxon>Nymphalinae</taxon>
        <taxon>Euphydryas</taxon>
    </lineage>
</organism>
<feature type="transmembrane region" description="Helical" evidence="6">
    <location>
        <begin position="97"/>
        <end position="114"/>
    </location>
</feature>
<proteinExistence type="predicted"/>
<dbReference type="PANTHER" id="PTHR11388">
    <property type="entry name" value="ORGANIC ANION TRANSPORTER"/>
    <property type="match status" value="1"/>
</dbReference>
<keyword evidence="4 6" id="KW-1133">Transmembrane helix</keyword>
<dbReference type="EMBL" id="CAKOGL010000015">
    <property type="protein sequence ID" value="CAH2095583.1"/>
    <property type="molecule type" value="Genomic_DNA"/>
</dbReference>
<evidence type="ECO:0000256" key="2">
    <source>
        <dbReference type="ARBA" id="ARBA00022475"/>
    </source>
</evidence>
<evidence type="ECO:0000256" key="6">
    <source>
        <dbReference type="SAM" id="Phobius"/>
    </source>
</evidence>
<comment type="subcellular location">
    <subcellularLocation>
        <location evidence="1">Cell membrane</location>
        <topology evidence="1">Multi-pass membrane protein</topology>
    </subcellularLocation>
</comment>
<keyword evidence="9" id="KW-1185">Reference proteome</keyword>
<feature type="transmembrane region" description="Helical" evidence="6">
    <location>
        <begin position="505"/>
        <end position="531"/>
    </location>
</feature>
<evidence type="ECO:0000313" key="9">
    <source>
        <dbReference type="Proteomes" id="UP001153954"/>
    </source>
</evidence>
<dbReference type="Pfam" id="PF03137">
    <property type="entry name" value="OATP"/>
    <property type="match status" value="1"/>
</dbReference>
<feature type="transmembrane region" description="Helical" evidence="6">
    <location>
        <begin position="150"/>
        <end position="171"/>
    </location>
</feature>
<dbReference type="AlphaFoldDB" id="A0AAU9UC35"/>
<feature type="transmembrane region" description="Helical" evidence="6">
    <location>
        <begin position="183"/>
        <end position="200"/>
    </location>
</feature>
<evidence type="ECO:0000313" key="8">
    <source>
        <dbReference type="EMBL" id="CAH2095583.1"/>
    </source>
</evidence>
<dbReference type="Proteomes" id="UP001153954">
    <property type="component" value="Unassembled WGS sequence"/>
</dbReference>
<dbReference type="GO" id="GO:0005886">
    <property type="term" value="C:plasma membrane"/>
    <property type="evidence" value="ECO:0007669"/>
    <property type="project" value="UniProtKB-SubCell"/>
</dbReference>
<keyword evidence="5 6" id="KW-0472">Membrane</keyword>
<dbReference type="InterPro" id="IPR002350">
    <property type="entry name" value="Kazal_dom"/>
</dbReference>
<name>A0AAU9UC35_EUPED</name>
<dbReference type="PROSITE" id="PS51465">
    <property type="entry name" value="KAZAL_2"/>
    <property type="match status" value="1"/>
</dbReference>